<name>A0A1I4VZK0_9PROT</name>
<organism evidence="1 2">
    <name type="scientific">Nitrosomonas communis</name>
    <dbReference type="NCBI Taxonomy" id="44574"/>
    <lineage>
        <taxon>Bacteria</taxon>
        <taxon>Pseudomonadati</taxon>
        <taxon>Pseudomonadota</taxon>
        <taxon>Betaproteobacteria</taxon>
        <taxon>Nitrosomonadales</taxon>
        <taxon>Nitrosomonadaceae</taxon>
        <taxon>Nitrosomonas</taxon>
    </lineage>
</organism>
<dbReference type="EMBL" id="FOUB01000094">
    <property type="protein sequence ID" value="SFN06734.1"/>
    <property type="molecule type" value="Genomic_DNA"/>
</dbReference>
<dbReference type="Proteomes" id="UP000183287">
    <property type="component" value="Unassembled WGS sequence"/>
</dbReference>
<dbReference type="AlphaFoldDB" id="A0A1I4VZK0"/>
<protein>
    <submittedName>
        <fullName evidence="1">Uncharacterized protein</fullName>
    </submittedName>
</protein>
<accession>A0A1I4VZK0</accession>
<reference evidence="2" key="1">
    <citation type="submission" date="2016-10" db="EMBL/GenBank/DDBJ databases">
        <authorList>
            <person name="Varghese N."/>
            <person name="Submissions S."/>
        </authorList>
    </citation>
    <scope>NUCLEOTIDE SEQUENCE [LARGE SCALE GENOMIC DNA]</scope>
    <source>
        <strain evidence="2">Nm44</strain>
    </source>
</reference>
<sequence>MKGATDSIMQACIGIDMKAQGRAVSVLMKALRYDAMIMDNHELDFDALEFMSGKQGSNLLVLTSFSSWVH</sequence>
<keyword evidence="2" id="KW-1185">Reference proteome</keyword>
<gene>
    <name evidence="1" type="ORF">SAMN05421863_10948</name>
</gene>
<proteinExistence type="predicted"/>
<evidence type="ECO:0000313" key="2">
    <source>
        <dbReference type="Proteomes" id="UP000183287"/>
    </source>
</evidence>
<evidence type="ECO:0000313" key="1">
    <source>
        <dbReference type="EMBL" id="SFN06734.1"/>
    </source>
</evidence>